<dbReference type="InterPro" id="IPR035642">
    <property type="entry name" value="MraZ_N"/>
</dbReference>
<evidence type="ECO:0000256" key="1">
    <source>
        <dbReference type="ARBA" id="ARBA00013860"/>
    </source>
</evidence>
<keyword evidence="3" id="KW-0677">Repeat</keyword>
<dbReference type="HAMAP" id="MF_01008">
    <property type="entry name" value="MraZ"/>
    <property type="match status" value="1"/>
</dbReference>
<dbReference type="CDD" id="cd16320">
    <property type="entry name" value="MraZ_N"/>
    <property type="match status" value="1"/>
</dbReference>
<evidence type="ECO:0000256" key="7">
    <source>
        <dbReference type="HAMAP-Rule" id="MF_01008"/>
    </source>
</evidence>
<dbReference type="Pfam" id="PF02381">
    <property type="entry name" value="MraZ"/>
    <property type="match status" value="2"/>
</dbReference>
<dbReference type="Proteomes" id="UP000587991">
    <property type="component" value="Unassembled WGS sequence"/>
</dbReference>
<evidence type="ECO:0000256" key="2">
    <source>
        <dbReference type="ARBA" id="ARBA00022490"/>
    </source>
</evidence>
<dbReference type="InterPro" id="IPR035644">
    <property type="entry name" value="MraZ_C"/>
</dbReference>
<dbReference type="InterPro" id="IPR038619">
    <property type="entry name" value="MraZ_sf"/>
</dbReference>
<dbReference type="NCBIfam" id="TIGR00242">
    <property type="entry name" value="division/cell wall cluster transcriptional repressor MraZ"/>
    <property type="match status" value="1"/>
</dbReference>
<dbReference type="GO" id="GO:0009295">
    <property type="term" value="C:nucleoid"/>
    <property type="evidence" value="ECO:0007669"/>
    <property type="project" value="UniProtKB-SubCell"/>
</dbReference>
<dbReference type="EMBL" id="JABAIM010000001">
    <property type="protein sequence ID" value="NLR75055.1"/>
    <property type="molecule type" value="Genomic_DNA"/>
</dbReference>
<evidence type="ECO:0000259" key="8">
    <source>
        <dbReference type="PROSITE" id="PS51740"/>
    </source>
</evidence>
<evidence type="ECO:0000256" key="3">
    <source>
        <dbReference type="ARBA" id="ARBA00022737"/>
    </source>
</evidence>
<feature type="domain" description="SpoVT-AbrB" evidence="8">
    <location>
        <begin position="6"/>
        <end position="52"/>
    </location>
</feature>
<proteinExistence type="inferred from homology"/>
<dbReference type="InterPro" id="IPR007159">
    <property type="entry name" value="SpoVT-AbrB_dom"/>
</dbReference>
<dbReference type="InterPro" id="IPR020603">
    <property type="entry name" value="MraZ_dom"/>
</dbReference>
<dbReference type="SUPFAM" id="SSF89447">
    <property type="entry name" value="AbrB/MazE/MraZ-like"/>
    <property type="match status" value="1"/>
</dbReference>
<dbReference type="InterPro" id="IPR003444">
    <property type="entry name" value="MraZ"/>
</dbReference>
<dbReference type="AlphaFoldDB" id="A0A847S869"/>
<feature type="domain" description="SpoVT-AbrB" evidence="8">
    <location>
        <begin position="81"/>
        <end position="124"/>
    </location>
</feature>
<gene>
    <name evidence="7 9" type="primary">mraZ</name>
    <name evidence="9" type="ORF">HF682_07775</name>
</gene>
<keyword evidence="10" id="KW-1185">Reference proteome</keyword>
<evidence type="ECO:0000256" key="4">
    <source>
        <dbReference type="ARBA" id="ARBA00023015"/>
    </source>
</evidence>
<protein>
    <recommendedName>
        <fullName evidence="1 7">Transcriptional regulator MraZ</fullName>
    </recommendedName>
</protein>
<keyword evidence="6 7" id="KW-0804">Transcription</keyword>
<comment type="subcellular location">
    <subcellularLocation>
        <location evidence="7">Cytoplasm</location>
        <location evidence="7">Nucleoid</location>
    </subcellularLocation>
</comment>
<evidence type="ECO:0000256" key="5">
    <source>
        <dbReference type="ARBA" id="ARBA00023125"/>
    </source>
</evidence>
<keyword evidence="4 7" id="KW-0805">Transcription regulation</keyword>
<dbReference type="GO" id="GO:2000143">
    <property type="term" value="P:negative regulation of DNA-templated transcription initiation"/>
    <property type="evidence" value="ECO:0007669"/>
    <property type="project" value="TreeGrafter"/>
</dbReference>
<dbReference type="GO" id="GO:0005737">
    <property type="term" value="C:cytoplasm"/>
    <property type="evidence" value="ECO:0007669"/>
    <property type="project" value="UniProtKB-UniRule"/>
</dbReference>
<comment type="similarity">
    <text evidence="7">Belongs to the MraZ family.</text>
</comment>
<organism evidence="9 10">
    <name type="scientific">Leeia aquatica</name>
    <dbReference type="NCBI Taxonomy" id="2725557"/>
    <lineage>
        <taxon>Bacteria</taxon>
        <taxon>Pseudomonadati</taxon>
        <taxon>Pseudomonadota</taxon>
        <taxon>Betaproteobacteria</taxon>
        <taxon>Neisseriales</taxon>
        <taxon>Leeiaceae</taxon>
        <taxon>Leeia</taxon>
    </lineage>
</organism>
<accession>A0A847S869</accession>
<name>A0A847S869_9NEIS</name>
<dbReference type="GO" id="GO:0000976">
    <property type="term" value="F:transcription cis-regulatory region binding"/>
    <property type="evidence" value="ECO:0007669"/>
    <property type="project" value="TreeGrafter"/>
</dbReference>
<dbReference type="GO" id="GO:0003700">
    <property type="term" value="F:DNA-binding transcription factor activity"/>
    <property type="evidence" value="ECO:0007669"/>
    <property type="project" value="UniProtKB-UniRule"/>
</dbReference>
<reference evidence="9 10" key="1">
    <citation type="submission" date="2020-04" db="EMBL/GenBank/DDBJ databases">
        <title>Draft genome of Leeia sp. IMCC25680.</title>
        <authorList>
            <person name="Song J."/>
            <person name="Cho J.-C."/>
        </authorList>
    </citation>
    <scope>NUCLEOTIDE SEQUENCE [LARGE SCALE GENOMIC DNA]</scope>
    <source>
        <strain evidence="9 10">IMCC25680</strain>
    </source>
</reference>
<dbReference type="PANTHER" id="PTHR34701">
    <property type="entry name" value="TRANSCRIPTIONAL REGULATOR MRAZ"/>
    <property type="match status" value="1"/>
</dbReference>
<dbReference type="PANTHER" id="PTHR34701:SF1">
    <property type="entry name" value="TRANSCRIPTIONAL REGULATOR MRAZ"/>
    <property type="match status" value="1"/>
</dbReference>
<dbReference type="PROSITE" id="PS51740">
    <property type="entry name" value="SPOVT_ABRB"/>
    <property type="match status" value="2"/>
</dbReference>
<comment type="caution">
    <text evidence="9">The sequence shown here is derived from an EMBL/GenBank/DDBJ whole genome shotgun (WGS) entry which is preliminary data.</text>
</comment>
<keyword evidence="2 7" id="KW-0963">Cytoplasm</keyword>
<evidence type="ECO:0000313" key="10">
    <source>
        <dbReference type="Proteomes" id="UP000587991"/>
    </source>
</evidence>
<dbReference type="InterPro" id="IPR037914">
    <property type="entry name" value="SpoVT-AbrB_sf"/>
</dbReference>
<dbReference type="Gene3D" id="3.40.1550.20">
    <property type="entry name" value="Transcriptional regulator MraZ domain"/>
    <property type="match status" value="1"/>
</dbReference>
<evidence type="ECO:0000256" key="6">
    <source>
        <dbReference type="ARBA" id="ARBA00023163"/>
    </source>
</evidence>
<dbReference type="CDD" id="cd16321">
    <property type="entry name" value="MraZ_C"/>
    <property type="match status" value="1"/>
</dbReference>
<keyword evidence="5 7" id="KW-0238">DNA-binding</keyword>
<evidence type="ECO:0000313" key="9">
    <source>
        <dbReference type="EMBL" id="NLR75055.1"/>
    </source>
</evidence>
<sequence>MGFRGSAILNLDSKGRMAVPARYRDALAEQADGRLVITADPSKCLLLYPAPEWGPIEEKLNSVSSFNPQLRAYQRVVVGYAEDVEMDSAGRILLSPELRAFAGLDKRVVMIGQGKKFEIWDELGWQRQCDVALQYSSDGMPAELEGFSL</sequence>
<comment type="subunit">
    <text evidence="7">Forms oligomers.</text>
</comment>